<comment type="subcellular location">
    <subcellularLocation>
        <location evidence="1">Nucleus</location>
    </subcellularLocation>
</comment>
<evidence type="ECO:0000313" key="7">
    <source>
        <dbReference type="EMBL" id="OGM48665.1"/>
    </source>
</evidence>
<dbReference type="OrthoDB" id="4454541at2759"/>
<evidence type="ECO:0000256" key="3">
    <source>
        <dbReference type="ARBA" id="ARBA00023015"/>
    </source>
</evidence>
<dbReference type="InterPro" id="IPR051089">
    <property type="entry name" value="prtT"/>
</dbReference>
<dbReference type="PANTHER" id="PTHR31845">
    <property type="entry name" value="FINGER DOMAIN PROTEIN, PUTATIVE-RELATED"/>
    <property type="match status" value="1"/>
</dbReference>
<dbReference type="STRING" id="109264.A0A1F8AB50"/>
<dbReference type="GO" id="GO:0000976">
    <property type="term" value="F:transcription cis-regulatory region binding"/>
    <property type="evidence" value="ECO:0007669"/>
    <property type="project" value="TreeGrafter"/>
</dbReference>
<evidence type="ECO:0008006" key="9">
    <source>
        <dbReference type="Google" id="ProtNLM"/>
    </source>
</evidence>
<keyword evidence="2" id="KW-0862">Zinc</keyword>
<dbReference type="RefSeq" id="XP_022392382.1">
    <property type="nucleotide sequence ID" value="XM_022529136.1"/>
</dbReference>
<evidence type="ECO:0000256" key="6">
    <source>
        <dbReference type="ARBA" id="ARBA00023242"/>
    </source>
</evidence>
<keyword evidence="6" id="KW-0539">Nucleus</keyword>
<evidence type="ECO:0000256" key="2">
    <source>
        <dbReference type="ARBA" id="ARBA00022833"/>
    </source>
</evidence>
<keyword evidence="5" id="KW-0804">Transcription</keyword>
<keyword evidence="4" id="KW-0238">DNA-binding</keyword>
<dbReference type="GO" id="GO:0000981">
    <property type="term" value="F:DNA-binding transcription factor activity, RNA polymerase II-specific"/>
    <property type="evidence" value="ECO:0007669"/>
    <property type="project" value="TreeGrafter"/>
</dbReference>
<dbReference type="CDD" id="cd12148">
    <property type="entry name" value="fungal_TF_MHR"/>
    <property type="match status" value="1"/>
</dbReference>
<gene>
    <name evidence="7" type="ORF">ABOM_002006</name>
</gene>
<organism evidence="7 8">
    <name type="scientific">Aspergillus bombycis</name>
    <dbReference type="NCBI Taxonomy" id="109264"/>
    <lineage>
        <taxon>Eukaryota</taxon>
        <taxon>Fungi</taxon>
        <taxon>Dikarya</taxon>
        <taxon>Ascomycota</taxon>
        <taxon>Pezizomycotina</taxon>
        <taxon>Eurotiomycetes</taxon>
        <taxon>Eurotiomycetidae</taxon>
        <taxon>Eurotiales</taxon>
        <taxon>Aspergillaceae</taxon>
        <taxon>Aspergillus</taxon>
    </lineage>
</organism>
<proteinExistence type="predicted"/>
<dbReference type="Proteomes" id="UP000179179">
    <property type="component" value="Unassembled WGS sequence"/>
</dbReference>
<dbReference type="PANTHER" id="PTHR31845:SF17">
    <property type="entry name" value="ZN(II)2CYS6 TRANSCRIPTION FACTOR (EUROFUNG)"/>
    <property type="match status" value="1"/>
</dbReference>
<evidence type="ECO:0000256" key="4">
    <source>
        <dbReference type="ARBA" id="ARBA00023125"/>
    </source>
</evidence>
<dbReference type="AlphaFoldDB" id="A0A1F8AB50"/>
<keyword evidence="3" id="KW-0805">Transcription regulation</keyword>
<dbReference type="GO" id="GO:0005634">
    <property type="term" value="C:nucleus"/>
    <property type="evidence" value="ECO:0007669"/>
    <property type="project" value="UniProtKB-SubCell"/>
</dbReference>
<evidence type="ECO:0000256" key="1">
    <source>
        <dbReference type="ARBA" id="ARBA00004123"/>
    </source>
</evidence>
<name>A0A1F8AB50_9EURO</name>
<comment type="caution">
    <text evidence="7">The sequence shown here is derived from an EMBL/GenBank/DDBJ whole genome shotgun (WGS) entry which is preliminary data.</text>
</comment>
<sequence length="775" mass="88376">MEPVVEPRDRYNLRKAPTLMERDIKGLAETGTHTLDQNILKQCRIRAQRLSLDADDSLAPKFFTSFTPQDMPEPTQEYVDREYVTSTLTLSTDYARQIDIYLESYVRRLMLKFPEIRQTWSSHQIGDYNFGNLYSSYEPEFGTLLIFHLAKFTKPHIKCVMHHDTDVDDGHLLRGEILTVIRIMLGQLKQRGVVNDMVAPVLLFSLNRQHPRVIEAYFDGQELLMRHTTPYDFTFLNAAGFKTFAQWLLGNPIGDTSRSAQYDRTAALEERIRELEDAVSSSFQSFRGALQQLSSHVGLQDVTGTLVGFTARSGEDQAIRPDMRAESTPGLFEPEYEKKDLIDKGVLTLEDCRMLFDFYGANCSEIIAFFDNTMASFEDTRRYPLLLAAMCTIGARASAPRLYRQCLNETYSLIQQTLLGPVPSLETLKGILLMAVWHKNYRLLGLVLSIGYQMQLPETALSLADKTSDHDEDSIDRARTWLSFCCVDLVHNTSKTYFVSESDRYTRLGSHLMSMPYRRNVDYRIGAYLEIYGILNQAKKDLIISDNIQQQPIASDVCRQLQLYDKQLEAWFRRNDEEMDPIYQTFSKPQDRNRMEIPYNFARMHLNGLVLHGLKPDSARNDTLRVQFIRAAVDAGKALLKCALRSIDYQANLNYSIDYSGSALGLAINFLSRATCVAYDCIDLEGVMRILAQARDMFEGAKLAGKADEVSHILDQVAEIKRTMTAAKPRKDTTEADINDHVDDGSDFFLNARLPLSEFSLDDPSIEDILMYSGE</sequence>
<protein>
    <recommendedName>
        <fullName evidence="9">Transcription factor domain-containing protein</fullName>
    </recommendedName>
</protein>
<reference evidence="7 8" key="1">
    <citation type="journal article" date="2016" name="Genome Biol. Evol.">
        <title>Draft genome sequence of an aflatoxigenic Aspergillus species, A. bombycis.</title>
        <authorList>
            <person name="Moore G.G."/>
            <person name="Mack B.M."/>
            <person name="Beltz S.B."/>
            <person name="Gilbert M.K."/>
        </authorList>
    </citation>
    <scope>NUCLEOTIDE SEQUENCE [LARGE SCALE GENOMIC DNA]</scope>
    <source>
        <strain evidence="8">NRRL 26010</strain>
    </source>
</reference>
<accession>A0A1F8AB50</accession>
<keyword evidence="8" id="KW-1185">Reference proteome</keyword>
<dbReference type="EMBL" id="LYCR01000014">
    <property type="protein sequence ID" value="OGM48665.1"/>
    <property type="molecule type" value="Genomic_DNA"/>
</dbReference>
<dbReference type="GeneID" id="34445396"/>
<evidence type="ECO:0000313" key="8">
    <source>
        <dbReference type="Proteomes" id="UP000179179"/>
    </source>
</evidence>
<evidence type="ECO:0000256" key="5">
    <source>
        <dbReference type="ARBA" id="ARBA00023163"/>
    </source>
</evidence>